<sequence length="232" mass="26158">MADRILIVEDEKNIARVLELELTYEGYTIGVASTGSEALIQFREAEWDLVLLDLMLPEIHGLDVLKRIRASDAALPVILLTAKSDVKDKVAGLDLGANDYVTKPFEIEELLARIRACLRMNSGSGGSDGYRFGNLELNEKTRDVSRNGRAIELTPREFDLLLFFMQHPGQVLSREQVLDAVWGFDYYGDTNVIDVYIRYLRKKVDAGEATSYIQTVRGVGYVLKEQNHEAEK</sequence>
<keyword evidence="4 7" id="KW-0238">DNA-binding</keyword>
<evidence type="ECO:0000256" key="1">
    <source>
        <dbReference type="ARBA" id="ARBA00022553"/>
    </source>
</evidence>
<dbReference type="PROSITE" id="PS51755">
    <property type="entry name" value="OMPR_PHOB"/>
    <property type="match status" value="1"/>
</dbReference>
<protein>
    <submittedName>
        <fullName evidence="10">DNA-binding response regulator</fullName>
    </submittedName>
</protein>
<evidence type="ECO:0000256" key="4">
    <source>
        <dbReference type="ARBA" id="ARBA00023125"/>
    </source>
</evidence>
<dbReference type="InterPro" id="IPR016032">
    <property type="entry name" value="Sig_transdc_resp-reg_C-effctor"/>
</dbReference>
<proteinExistence type="predicted"/>
<evidence type="ECO:0000256" key="6">
    <source>
        <dbReference type="PROSITE-ProRule" id="PRU00169"/>
    </source>
</evidence>
<dbReference type="PROSITE" id="PS50110">
    <property type="entry name" value="RESPONSE_REGULATORY"/>
    <property type="match status" value="1"/>
</dbReference>
<evidence type="ECO:0000256" key="7">
    <source>
        <dbReference type="PROSITE-ProRule" id="PRU01091"/>
    </source>
</evidence>
<dbReference type="Proteomes" id="UP000275473">
    <property type="component" value="Unassembled WGS sequence"/>
</dbReference>
<reference evidence="10 11" key="1">
    <citation type="journal article" date="2018" name="Int. J. Syst. Evol. Microbiol.">
        <title>Planococcus salinus sp. nov., a moderately halophilic bacterium isolated from a saline-alkali soil.</title>
        <authorList>
            <person name="Gan L."/>
        </authorList>
    </citation>
    <scope>NUCLEOTIDE SEQUENCE [LARGE SCALE GENOMIC DNA]</scope>
    <source>
        <strain evidence="10 11">LCB217</strain>
    </source>
</reference>
<dbReference type="FunFam" id="1.10.10.10:FF:000005">
    <property type="entry name" value="Two-component system response regulator"/>
    <property type="match status" value="1"/>
</dbReference>
<dbReference type="Gene3D" id="3.40.50.2300">
    <property type="match status" value="1"/>
</dbReference>
<evidence type="ECO:0000259" key="9">
    <source>
        <dbReference type="PROSITE" id="PS51755"/>
    </source>
</evidence>
<dbReference type="InterPro" id="IPR001789">
    <property type="entry name" value="Sig_transdc_resp-reg_receiver"/>
</dbReference>
<dbReference type="Pfam" id="PF00486">
    <property type="entry name" value="Trans_reg_C"/>
    <property type="match status" value="1"/>
</dbReference>
<feature type="domain" description="Response regulatory" evidence="8">
    <location>
        <begin position="4"/>
        <end position="118"/>
    </location>
</feature>
<dbReference type="GO" id="GO:0032993">
    <property type="term" value="C:protein-DNA complex"/>
    <property type="evidence" value="ECO:0007669"/>
    <property type="project" value="TreeGrafter"/>
</dbReference>
<dbReference type="PANTHER" id="PTHR48111:SF22">
    <property type="entry name" value="REGULATOR OF RPOS"/>
    <property type="match status" value="1"/>
</dbReference>
<feature type="domain" description="OmpR/PhoB-type" evidence="9">
    <location>
        <begin position="127"/>
        <end position="225"/>
    </location>
</feature>
<evidence type="ECO:0000256" key="5">
    <source>
        <dbReference type="ARBA" id="ARBA00023163"/>
    </source>
</evidence>
<feature type="modified residue" description="4-aspartylphosphate" evidence="6">
    <location>
        <position position="53"/>
    </location>
</feature>
<gene>
    <name evidence="10" type="ORF">EEX84_14290</name>
</gene>
<evidence type="ECO:0000313" key="11">
    <source>
        <dbReference type="Proteomes" id="UP000275473"/>
    </source>
</evidence>
<dbReference type="CDD" id="cd00383">
    <property type="entry name" value="trans_reg_C"/>
    <property type="match status" value="1"/>
</dbReference>
<evidence type="ECO:0000259" key="8">
    <source>
        <dbReference type="PROSITE" id="PS50110"/>
    </source>
</evidence>
<evidence type="ECO:0000256" key="3">
    <source>
        <dbReference type="ARBA" id="ARBA00023015"/>
    </source>
</evidence>
<dbReference type="EMBL" id="RIAX01000013">
    <property type="protein sequence ID" value="RNF38502.1"/>
    <property type="molecule type" value="Genomic_DNA"/>
</dbReference>
<keyword evidence="1 6" id="KW-0597">Phosphoprotein</keyword>
<dbReference type="GO" id="GO:0000976">
    <property type="term" value="F:transcription cis-regulatory region binding"/>
    <property type="evidence" value="ECO:0007669"/>
    <property type="project" value="TreeGrafter"/>
</dbReference>
<keyword evidence="11" id="KW-1185">Reference proteome</keyword>
<keyword evidence="2" id="KW-0902">Two-component regulatory system</keyword>
<keyword evidence="3" id="KW-0805">Transcription regulation</keyword>
<dbReference type="InterPro" id="IPR011006">
    <property type="entry name" value="CheY-like_superfamily"/>
</dbReference>
<organism evidence="10 11">
    <name type="scientific">Planococcus salinus</name>
    <dbReference type="NCBI Taxonomy" id="1848460"/>
    <lineage>
        <taxon>Bacteria</taxon>
        <taxon>Bacillati</taxon>
        <taxon>Bacillota</taxon>
        <taxon>Bacilli</taxon>
        <taxon>Bacillales</taxon>
        <taxon>Caryophanaceae</taxon>
        <taxon>Planococcus</taxon>
    </lineage>
</organism>
<dbReference type="SMART" id="SM00448">
    <property type="entry name" value="REC"/>
    <property type="match status" value="1"/>
</dbReference>
<dbReference type="GO" id="GO:0005829">
    <property type="term" value="C:cytosol"/>
    <property type="evidence" value="ECO:0007669"/>
    <property type="project" value="TreeGrafter"/>
</dbReference>
<dbReference type="SUPFAM" id="SSF46894">
    <property type="entry name" value="C-terminal effector domain of the bipartite response regulators"/>
    <property type="match status" value="1"/>
</dbReference>
<comment type="caution">
    <text evidence="10">The sequence shown here is derived from an EMBL/GenBank/DDBJ whole genome shotgun (WGS) entry which is preliminary data.</text>
</comment>
<dbReference type="GO" id="GO:0006355">
    <property type="term" value="P:regulation of DNA-templated transcription"/>
    <property type="evidence" value="ECO:0007669"/>
    <property type="project" value="InterPro"/>
</dbReference>
<dbReference type="SMART" id="SM00862">
    <property type="entry name" value="Trans_reg_C"/>
    <property type="match status" value="1"/>
</dbReference>
<dbReference type="RefSeq" id="WP_123166323.1">
    <property type="nucleotide sequence ID" value="NZ_RIAX01000013.1"/>
</dbReference>
<dbReference type="Gene3D" id="6.10.250.690">
    <property type="match status" value="1"/>
</dbReference>
<dbReference type="SUPFAM" id="SSF52172">
    <property type="entry name" value="CheY-like"/>
    <property type="match status" value="1"/>
</dbReference>
<keyword evidence="5" id="KW-0804">Transcription</keyword>
<dbReference type="Gene3D" id="1.10.10.10">
    <property type="entry name" value="Winged helix-like DNA-binding domain superfamily/Winged helix DNA-binding domain"/>
    <property type="match status" value="1"/>
</dbReference>
<accession>A0A3M8P4E8</accession>
<feature type="DNA-binding region" description="OmpR/PhoB-type" evidence="7">
    <location>
        <begin position="127"/>
        <end position="225"/>
    </location>
</feature>
<dbReference type="InterPro" id="IPR039420">
    <property type="entry name" value="WalR-like"/>
</dbReference>
<dbReference type="InterPro" id="IPR036388">
    <property type="entry name" value="WH-like_DNA-bd_sf"/>
</dbReference>
<dbReference type="Pfam" id="PF00072">
    <property type="entry name" value="Response_reg"/>
    <property type="match status" value="1"/>
</dbReference>
<evidence type="ECO:0000313" key="10">
    <source>
        <dbReference type="EMBL" id="RNF38502.1"/>
    </source>
</evidence>
<dbReference type="InterPro" id="IPR001867">
    <property type="entry name" value="OmpR/PhoB-type_DNA-bd"/>
</dbReference>
<dbReference type="AlphaFoldDB" id="A0A3M8P4E8"/>
<dbReference type="CDD" id="cd17574">
    <property type="entry name" value="REC_OmpR"/>
    <property type="match status" value="1"/>
</dbReference>
<dbReference type="FunFam" id="3.40.50.2300:FF:000001">
    <property type="entry name" value="DNA-binding response regulator PhoB"/>
    <property type="match status" value="1"/>
</dbReference>
<dbReference type="GO" id="GO:0000156">
    <property type="term" value="F:phosphorelay response regulator activity"/>
    <property type="evidence" value="ECO:0007669"/>
    <property type="project" value="TreeGrafter"/>
</dbReference>
<dbReference type="PANTHER" id="PTHR48111">
    <property type="entry name" value="REGULATOR OF RPOS"/>
    <property type="match status" value="1"/>
</dbReference>
<name>A0A3M8P4E8_9BACL</name>
<evidence type="ECO:0000256" key="2">
    <source>
        <dbReference type="ARBA" id="ARBA00023012"/>
    </source>
</evidence>